<feature type="region of interest" description="Disordered" evidence="1">
    <location>
        <begin position="106"/>
        <end position="136"/>
    </location>
</feature>
<dbReference type="EMBL" id="CP108264">
    <property type="protein sequence ID" value="WTU77473.1"/>
    <property type="molecule type" value="Genomic_DNA"/>
</dbReference>
<evidence type="ECO:0000313" key="2">
    <source>
        <dbReference type="EMBL" id="WTU77473.1"/>
    </source>
</evidence>
<organism evidence="2">
    <name type="scientific">Streptomyces sp. NBC_00049</name>
    <dbReference type="NCBI Taxonomy" id="2903617"/>
    <lineage>
        <taxon>Bacteria</taxon>
        <taxon>Bacillati</taxon>
        <taxon>Actinomycetota</taxon>
        <taxon>Actinomycetes</taxon>
        <taxon>Kitasatosporales</taxon>
        <taxon>Streptomycetaceae</taxon>
        <taxon>Streptomyces</taxon>
    </lineage>
</organism>
<protein>
    <submittedName>
        <fullName evidence="2">Uncharacterized protein</fullName>
    </submittedName>
</protein>
<sequence>MGNLADEAGTDVEIYRRARTPGSVHIVSRSDAPEELLALLDSAGLERHTEETSGPVYVWHQTPDGLSEQAQKQLVTRAVLPLLIANYDVNIDPGVYDVTAWAQTMAAHRAQQAKSTGAQAPAAAPPTSPGSPSRSR</sequence>
<dbReference type="AlphaFoldDB" id="A0AAU2JXE9"/>
<evidence type="ECO:0000256" key="1">
    <source>
        <dbReference type="SAM" id="MobiDB-lite"/>
    </source>
</evidence>
<gene>
    <name evidence="2" type="ORF">OG327_31405</name>
</gene>
<proteinExistence type="predicted"/>
<accession>A0AAU2JXE9</accession>
<name>A0AAU2JXE9_9ACTN</name>
<reference evidence="2" key="1">
    <citation type="submission" date="2022-10" db="EMBL/GenBank/DDBJ databases">
        <title>The complete genomes of actinobacterial strains from the NBC collection.</title>
        <authorList>
            <person name="Joergensen T.S."/>
            <person name="Alvarez Arevalo M."/>
            <person name="Sterndorff E.B."/>
            <person name="Faurdal D."/>
            <person name="Vuksanovic O."/>
            <person name="Mourched A.-S."/>
            <person name="Charusanti P."/>
            <person name="Shaw S."/>
            <person name="Blin K."/>
            <person name="Weber T."/>
        </authorList>
    </citation>
    <scope>NUCLEOTIDE SEQUENCE</scope>
    <source>
        <strain evidence="2">NBC_00049</strain>
    </source>
</reference>